<dbReference type="STRING" id="1183438.GKIL_3011"/>
<name>U5QJU0_GLOK1</name>
<dbReference type="EMBL" id="CP003587">
    <property type="protein sequence ID" value="AGY59257.1"/>
    <property type="molecule type" value="Genomic_DNA"/>
</dbReference>
<keyword evidence="1" id="KW-0472">Membrane</keyword>
<dbReference type="AlphaFoldDB" id="U5QJU0"/>
<keyword evidence="1" id="KW-0812">Transmembrane</keyword>
<organism evidence="2 3">
    <name type="scientific">Gloeobacter kilaueensis (strain ATCC BAA-2537 / CCAP 1431/1 / ULC 316 / JS1)</name>
    <dbReference type="NCBI Taxonomy" id="1183438"/>
    <lineage>
        <taxon>Bacteria</taxon>
        <taxon>Bacillati</taxon>
        <taxon>Cyanobacteriota</taxon>
        <taxon>Cyanophyceae</taxon>
        <taxon>Gloeobacterales</taxon>
        <taxon>Gloeobacteraceae</taxon>
        <taxon>Gloeobacter</taxon>
    </lineage>
</organism>
<feature type="transmembrane region" description="Helical" evidence="1">
    <location>
        <begin position="46"/>
        <end position="63"/>
    </location>
</feature>
<evidence type="ECO:0000313" key="2">
    <source>
        <dbReference type="EMBL" id="AGY59257.1"/>
    </source>
</evidence>
<dbReference type="HOGENOM" id="CLU_2219380_0_0_3"/>
<gene>
    <name evidence="2" type="ORF">GKIL_3011</name>
</gene>
<evidence type="ECO:0000313" key="3">
    <source>
        <dbReference type="Proteomes" id="UP000017396"/>
    </source>
</evidence>
<accession>U5QJU0</accession>
<protein>
    <submittedName>
        <fullName evidence="2">Uncharacterized protein</fullName>
    </submittedName>
</protein>
<keyword evidence="3" id="KW-1185">Reference proteome</keyword>
<dbReference type="KEGG" id="glj:GKIL_3011"/>
<dbReference type="Proteomes" id="UP000017396">
    <property type="component" value="Chromosome"/>
</dbReference>
<reference evidence="2 3" key="1">
    <citation type="journal article" date="2013" name="PLoS ONE">
        <title>Cultivation and Complete Genome Sequencing of Gloeobacter kilaueensis sp. nov., from a Lava Cave in Kilauea Caldera, Hawai'i.</title>
        <authorList>
            <person name="Saw J.H."/>
            <person name="Schatz M."/>
            <person name="Brown M.V."/>
            <person name="Kunkel D.D."/>
            <person name="Foster J.S."/>
            <person name="Shick H."/>
            <person name="Christensen S."/>
            <person name="Hou S."/>
            <person name="Wan X."/>
            <person name="Donachie S.P."/>
        </authorList>
    </citation>
    <scope>NUCLEOTIDE SEQUENCE [LARGE SCALE GENOMIC DNA]</scope>
    <source>
        <strain evidence="3">JS</strain>
    </source>
</reference>
<proteinExistence type="predicted"/>
<evidence type="ECO:0000256" key="1">
    <source>
        <dbReference type="SAM" id="Phobius"/>
    </source>
</evidence>
<dbReference type="RefSeq" id="WP_023174503.1">
    <property type="nucleotide sequence ID" value="NC_022600.1"/>
</dbReference>
<sequence>MSDPLQEFLRHNAPQPPEPGIDLEDHIIARTLAPAVHPWYLRRPPLIAAASLALLLLGSLGLWQQQQQQRPILEASKPAETATLAFREPDTFFAVDPQTGLYDVQF</sequence>
<keyword evidence="1" id="KW-1133">Transmembrane helix</keyword>